<accession>A0ABV3DSV5</accession>
<proteinExistence type="predicted"/>
<keyword evidence="3" id="KW-1185">Reference proteome</keyword>
<gene>
    <name evidence="2" type="ORF">AB0C36_35705</name>
</gene>
<evidence type="ECO:0000313" key="2">
    <source>
        <dbReference type="EMBL" id="MEU8138835.1"/>
    </source>
</evidence>
<name>A0ABV3DSV5_9ACTN</name>
<evidence type="ECO:0000256" key="1">
    <source>
        <dbReference type="SAM" id="MobiDB-lite"/>
    </source>
</evidence>
<evidence type="ECO:0000313" key="3">
    <source>
        <dbReference type="Proteomes" id="UP001551482"/>
    </source>
</evidence>
<protein>
    <recommendedName>
        <fullName evidence="4">GerMN domain-containing protein</fullName>
    </recommendedName>
</protein>
<organism evidence="2 3">
    <name type="scientific">Streptodolium elevatio</name>
    <dbReference type="NCBI Taxonomy" id="3157996"/>
    <lineage>
        <taxon>Bacteria</taxon>
        <taxon>Bacillati</taxon>
        <taxon>Actinomycetota</taxon>
        <taxon>Actinomycetes</taxon>
        <taxon>Kitasatosporales</taxon>
        <taxon>Streptomycetaceae</taxon>
        <taxon>Streptodolium</taxon>
    </lineage>
</organism>
<evidence type="ECO:0008006" key="4">
    <source>
        <dbReference type="Google" id="ProtNLM"/>
    </source>
</evidence>
<dbReference type="Proteomes" id="UP001551482">
    <property type="component" value="Unassembled WGS sequence"/>
</dbReference>
<comment type="caution">
    <text evidence="2">The sequence shown here is derived from an EMBL/GenBank/DDBJ whole genome shotgun (WGS) entry which is preliminary data.</text>
</comment>
<feature type="region of interest" description="Disordered" evidence="1">
    <location>
        <begin position="1"/>
        <end position="23"/>
    </location>
</feature>
<dbReference type="RefSeq" id="WP_358362555.1">
    <property type="nucleotide sequence ID" value="NZ_JBEZFP010000141.1"/>
</dbReference>
<feature type="region of interest" description="Disordered" evidence="1">
    <location>
        <begin position="93"/>
        <end position="113"/>
    </location>
</feature>
<reference evidence="2 3" key="1">
    <citation type="submission" date="2024-06" db="EMBL/GenBank/DDBJ databases">
        <title>The Natural Products Discovery Center: Release of the First 8490 Sequenced Strains for Exploring Actinobacteria Biosynthetic Diversity.</title>
        <authorList>
            <person name="Kalkreuter E."/>
            <person name="Kautsar S.A."/>
            <person name="Yang D."/>
            <person name="Bader C.D."/>
            <person name="Teijaro C.N."/>
            <person name="Fluegel L."/>
            <person name="Davis C.M."/>
            <person name="Simpson J.R."/>
            <person name="Lauterbach L."/>
            <person name="Steele A.D."/>
            <person name="Gui C."/>
            <person name="Meng S."/>
            <person name="Li G."/>
            <person name="Viehrig K."/>
            <person name="Ye F."/>
            <person name="Su P."/>
            <person name="Kiefer A.F."/>
            <person name="Nichols A."/>
            <person name="Cepeda A.J."/>
            <person name="Yan W."/>
            <person name="Fan B."/>
            <person name="Jiang Y."/>
            <person name="Adhikari A."/>
            <person name="Zheng C.-J."/>
            <person name="Schuster L."/>
            <person name="Cowan T.M."/>
            <person name="Smanski M.J."/>
            <person name="Chevrette M.G."/>
            <person name="De Carvalho L.P.S."/>
            <person name="Shen B."/>
        </authorList>
    </citation>
    <scope>NUCLEOTIDE SEQUENCE [LARGE SCALE GENOMIC DNA]</scope>
    <source>
        <strain evidence="2 3">NPDC048946</strain>
    </source>
</reference>
<feature type="region of interest" description="Disordered" evidence="1">
    <location>
        <begin position="204"/>
        <end position="237"/>
    </location>
</feature>
<feature type="compositionally biased region" description="Pro residues" evidence="1">
    <location>
        <begin position="219"/>
        <end position="237"/>
    </location>
</feature>
<dbReference type="EMBL" id="JBEZFP010000141">
    <property type="protein sequence ID" value="MEU8138835.1"/>
    <property type="molecule type" value="Genomic_DNA"/>
</dbReference>
<sequence length="237" mass="24384">MSPARHVARRTPSGTASPRTVGRYRRSRRTLALVGVVGAAALLVGCGIRETEGPINAGEPAKRPQGTATSPVLAMHSIYLVRNGRPAPVLRGDAVDLPVPGQNSTRQPVPGDPLRMSLIDRLLRELGHGPNAEEAAAGWTTRLPVGGVKLAEPVAEDPAILIRLDLAAVSELDPVALGQVVCTLQHAAKSASVLLAGRTGPGRPLSCATFEDGPLGPEAGPPPTPPTPPTPSATPST</sequence>